<name>A0A2P5C2W1_PARAD</name>
<dbReference type="EMBL" id="JXTB01000184">
    <property type="protein sequence ID" value="PON55349.1"/>
    <property type="molecule type" value="Genomic_DNA"/>
</dbReference>
<organism evidence="1 2">
    <name type="scientific">Parasponia andersonii</name>
    <name type="common">Sponia andersonii</name>
    <dbReference type="NCBI Taxonomy" id="3476"/>
    <lineage>
        <taxon>Eukaryota</taxon>
        <taxon>Viridiplantae</taxon>
        <taxon>Streptophyta</taxon>
        <taxon>Embryophyta</taxon>
        <taxon>Tracheophyta</taxon>
        <taxon>Spermatophyta</taxon>
        <taxon>Magnoliopsida</taxon>
        <taxon>eudicotyledons</taxon>
        <taxon>Gunneridae</taxon>
        <taxon>Pentapetalae</taxon>
        <taxon>rosids</taxon>
        <taxon>fabids</taxon>
        <taxon>Rosales</taxon>
        <taxon>Cannabaceae</taxon>
        <taxon>Parasponia</taxon>
    </lineage>
</organism>
<gene>
    <name evidence="1" type="ORF">PanWU01x14_188430</name>
</gene>
<protein>
    <submittedName>
        <fullName evidence="1">Uncharacterized protein</fullName>
    </submittedName>
</protein>
<evidence type="ECO:0000313" key="1">
    <source>
        <dbReference type="EMBL" id="PON55349.1"/>
    </source>
</evidence>
<evidence type="ECO:0000313" key="2">
    <source>
        <dbReference type="Proteomes" id="UP000237105"/>
    </source>
</evidence>
<keyword evidence="2" id="KW-1185">Reference proteome</keyword>
<reference evidence="2" key="1">
    <citation type="submission" date="2016-06" db="EMBL/GenBank/DDBJ databases">
        <title>Parallel loss of symbiosis genes in relatives of nitrogen-fixing non-legume Parasponia.</title>
        <authorList>
            <person name="Van Velzen R."/>
            <person name="Holmer R."/>
            <person name="Bu F."/>
            <person name="Rutten L."/>
            <person name="Van Zeijl A."/>
            <person name="Liu W."/>
            <person name="Santuari L."/>
            <person name="Cao Q."/>
            <person name="Sharma T."/>
            <person name="Shen D."/>
            <person name="Roswanjaya Y."/>
            <person name="Wardhani T."/>
            <person name="Kalhor M.S."/>
            <person name="Jansen J."/>
            <person name="Van den Hoogen J."/>
            <person name="Gungor B."/>
            <person name="Hartog M."/>
            <person name="Hontelez J."/>
            <person name="Verver J."/>
            <person name="Yang W.-C."/>
            <person name="Schijlen E."/>
            <person name="Repin R."/>
            <person name="Schilthuizen M."/>
            <person name="Schranz E."/>
            <person name="Heidstra R."/>
            <person name="Miyata K."/>
            <person name="Fedorova E."/>
            <person name="Kohlen W."/>
            <person name="Bisseling T."/>
            <person name="Smit S."/>
            <person name="Geurts R."/>
        </authorList>
    </citation>
    <scope>NUCLEOTIDE SEQUENCE [LARGE SCALE GENOMIC DNA]</scope>
    <source>
        <strain evidence="2">cv. WU1-14</strain>
    </source>
</reference>
<feature type="non-terminal residue" evidence="1">
    <location>
        <position position="1"/>
    </location>
</feature>
<sequence length="101" mass="11871">LLSQLCLLSHFCFFHPQHHPPLTHTPHFLLIQTHRPFFQNLTIFRGTPRNFLTFSSKSLRPTTRLRFFFLFLCMTKSFVLGLLAPDLARDVVEFDIVRGLD</sequence>
<accession>A0A2P5C2W1</accession>
<proteinExistence type="predicted"/>
<dbReference type="Proteomes" id="UP000237105">
    <property type="component" value="Unassembled WGS sequence"/>
</dbReference>
<comment type="caution">
    <text evidence="1">The sequence shown here is derived from an EMBL/GenBank/DDBJ whole genome shotgun (WGS) entry which is preliminary data.</text>
</comment>
<dbReference type="AlphaFoldDB" id="A0A2P5C2W1"/>